<dbReference type="Gene3D" id="3.90.1150.10">
    <property type="entry name" value="Aspartate Aminotransferase, domain 1"/>
    <property type="match status" value="1"/>
</dbReference>
<keyword evidence="5" id="KW-0663">Pyridoxal phosphate</keyword>
<evidence type="ECO:0000313" key="9">
    <source>
        <dbReference type="Proteomes" id="UP001562354"/>
    </source>
</evidence>
<dbReference type="InterPro" id="IPR045088">
    <property type="entry name" value="ALAT1/2-like"/>
</dbReference>
<name>A0ABR3PHK4_9PEZI</name>
<feature type="domain" description="Aminotransferase class I/classII large" evidence="7">
    <location>
        <begin position="121"/>
        <end position="491"/>
    </location>
</feature>
<keyword evidence="3" id="KW-0032">Aminotransferase</keyword>
<dbReference type="GeneID" id="95980922"/>
<evidence type="ECO:0000313" key="8">
    <source>
        <dbReference type="EMBL" id="KAL1305622.1"/>
    </source>
</evidence>
<evidence type="ECO:0000259" key="7">
    <source>
        <dbReference type="Pfam" id="PF00155"/>
    </source>
</evidence>
<comment type="cofactor">
    <cofactor evidence="1">
        <name>pyridoxal 5'-phosphate</name>
        <dbReference type="ChEBI" id="CHEBI:597326"/>
    </cofactor>
</comment>
<dbReference type="CDD" id="cd00609">
    <property type="entry name" value="AAT_like"/>
    <property type="match status" value="1"/>
</dbReference>
<dbReference type="InterPro" id="IPR015422">
    <property type="entry name" value="PyrdxlP-dep_Trfase_small"/>
</dbReference>
<dbReference type="SUPFAM" id="SSF53383">
    <property type="entry name" value="PLP-dependent transferases"/>
    <property type="match status" value="1"/>
</dbReference>
<dbReference type="Gene3D" id="3.40.640.10">
    <property type="entry name" value="Type I PLP-dependent aspartate aminotransferase-like (Major domain)"/>
    <property type="match status" value="1"/>
</dbReference>
<evidence type="ECO:0000256" key="5">
    <source>
        <dbReference type="ARBA" id="ARBA00022898"/>
    </source>
</evidence>
<protein>
    <recommendedName>
        <fullName evidence="7">Aminotransferase class I/classII large domain-containing protein</fullName>
    </recommendedName>
</protein>
<dbReference type="InterPro" id="IPR015424">
    <property type="entry name" value="PyrdxlP-dep_Trfase"/>
</dbReference>
<comment type="similarity">
    <text evidence="6">Belongs to the class-I pyridoxal-phosphate-dependent aminotransferase family. Alanine aminotransferase subfamily.</text>
</comment>
<dbReference type="EMBL" id="JBFMKM010000006">
    <property type="protein sequence ID" value="KAL1305622.1"/>
    <property type="molecule type" value="Genomic_DNA"/>
</dbReference>
<accession>A0ABR3PHK4</accession>
<sequence length="508" mass="55616">MHLAGPLGSLPLPFTMTQNKASSTGAPGHKRLDISNINPSVLEAKYAVRGELAIKSEKYREELEKGDSKLPFDTVISANIGNPQQLDQKPITFFRQVLSLLENPMLLEHPDVLIKSLGYKPDVIERAQSLLEDVKSVGAYSQSKGATGIRESVARFIERRDGFPADPELIHMSAGASGGVNTLMQIICAGSDSGVLVPIPQYPLYTATLALMNAKVVPYLLEESNQWGTDLTAIKEAHAKAKSEGVDVRAIVIINPGNPTGACLTSEEIKEVLEFAADEKLVVIADEVYQTNIFEGDFKSFRKSLHELQASGSGKYDDVELASLHSTSKGMVGECGHRGGYFELLGFDQEVLQQILKLISIQLCPPVIGQALVSLMVEPPTPGSPSYDLYKSEYDAIFNGLHKRAMALYSAFEKMEGVDCQKPAGSMYLFPTITLPKKALEEAKKQGKKPDEFYCDRMLDATGVCVVAGSGFGQKEGTLHFRTTFLAPGTEWTGRIVKFHEKFMDEFR</sequence>
<evidence type="ECO:0000256" key="2">
    <source>
        <dbReference type="ARBA" id="ARBA00011738"/>
    </source>
</evidence>
<evidence type="ECO:0000256" key="3">
    <source>
        <dbReference type="ARBA" id="ARBA00022576"/>
    </source>
</evidence>
<evidence type="ECO:0000256" key="6">
    <source>
        <dbReference type="ARBA" id="ARBA00025785"/>
    </source>
</evidence>
<dbReference type="Gene3D" id="1.10.287.1970">
    <property type="match status" value="1"/>
</dbReference>
<gene>
    <name evidence="8" type="ORF">AAFC00_007223</name>
</gene>
<dbReference type="InterPro" id="IPR015421">
    <property type="entry name" value="PyrdxlP-dep_Trfase_major"/>
</dbReference>
<proteinExistence type="inferred from homology"/>
<dbReference type="PANTHER" id="PTHR11751">
    <property type="entry name" value="ALANINE AMINOTRANSFERASE"/>
    <property type="match status" value="1"/>
</dbReference>
<keyword evidence="4" id="KW-0808">Transferase</keyword>
<reference evidence="8 9" key="1">
    <citation type="submission" date="2024-07" db="EMBL/GenBank/DDBJ databases">
        <title>Draft sequence of the Neodothiora populina.</title>
        <authorList>
            <person name="Drown D.D."/>
            <person name="Schuette U.S."/>
            <person name="Buechlein A.B."/>
            <person name="Rusch D.R."/>
            <person name="Winton L.W."/>
            <person name="Adams G.A."/>
        </authorList>
    </citation>
    <scope>NUCLEOTIDE SEQUENCE [LARGE SCALE GENOMIC DNA]</scope>
    <source>
        <strain evidence="8 9">CPC 39397</strain>
    </source>
</reference>
<dbReference type="Proteomes" id="UP001562354">
    <property type="component" value="Unassembled WGS sequence"/>
</dbReference>
<dbReference type="PANTHER" id="PTHR11751:SF29">
    <property type="entry name" value="ALANINE TRANSAMINASE"/>
    <property type="match status" value="1"/>
</dbReference>
<evidence type="ECO:0000256" key="1">
    <source>
        <dbReference type="ARBA" id="ARBA00001933"/>
    </source>
</evidence>
<comment type="subunit">
    <text evidence="2">Homodimer.</text>
</comment>
<evidence type="ECO:0000256" key="4">
    <source>
        <dbReference type="ARBA" id="ARBA00022679"/>
    </source>
</evidence>
<keyword evidence="9" id="KW-1185">Reference proteome</keyword>
<dbReference type="Pfam" id="PF00155">
    <property type="entry name" value="Aminotran_1_2"/>
    <property type="match status" value="1"/>
</dbReference>
<organism evidence="8 9">
    <name type="scientific">Neodothiora populina</name>
    <dbReference type="NCBI Taxonomy" id="2781224"/>
    <lineage>
        <taxon>Eukaryota</taxon>
        <taxon>Fungi</taxon>
        <taxon>Dikarya</taxon>
        <taxon>Ascomycota</taxon>
        <taxon>Pezizomycotina</taxon>
        <taxon>Dothideomycetes</taxon>
        <taxon>Dothideomycetidae</taxon>
        <taxon>Dothideales</taxon>
        <taxon>Dothioraceae</taxon>
        <taxon>Neodothiora</taxon>
    </lineage>
</organism>
<dbReference type="InterPro" id="IPR004839">
    <property type="entry name" value="Aminotransferase_I/II_large"/>
</dbReference>
<dbReference type="RefSeq" id="XP_069201895.1">
    <property type="nucleotide sequence ID" value="XM_069347290.1"/>
</dbReference>
<comment type="caution">
    <text evidence="8">The sequence shown here is derived from an EMBL/GenBank/DDBJ whole genome shotgun (WGS) entry which is preliminary data.</text>
</comment>